<evidence type="ECO:0000313" key="2">
    <source>
        <dbReference type="Proteomes" id="UP000838878"/>
    </source>
</evidence>
<accession>A0A8J9UZK4</accession>
<feature type="non-terminal residue" evidence="1">
    <location>
        <position position="66"/>
    </location>
</feature>
<dbReference type="EMBL" id="OV170232">
    <property type="protein sequence ID" value="CAH0717335.1"/>
    <property type="molecule type" value="Genomic_DNA"/>
</dbReference>
<organism evidence="1 2">
    <name type="scientific">Brenthis ino</name>
    <name type="common">lesser marbled fritillary</name>
    <dbReference type="NCBI Taxonomy" id="405034"/>
    <lineage>
        <taxon>Eukaryota</taxon>
        <taxon>Metazoa</taxon>
        <taxon>Ecdysozoa</taxon>
        <taxon>Arthropoda</taxon>
        <taxon>Hexapoda</taxon>
        <taxon>Insecta</taxon>
        <taxon>Pterygota</taxon>
        <taxon>Neoptera</taxon>
        <taxon>Endopterygota</taxon>
        <taxon>Lepidoptera</taxon>
        <taxon>Glossata</taxon>
        <taxon>Ditrysia</taxon>
        <taxon>Papilionoidea</taxon>
        <taxon>Nymphalidae</taxon>
        <taxon>Heliconiinae</taxon>
        <taxon>Argynnini</taxon>
        <taxon>Brenthis</taxon>
    </lineage>
</organism>
<sequence length="66" mass="7389">MARNKTAQQKEWSLQKVVVYDSLSKVRRHLGCKCAAMFPRAASGERELLNANVRSARAQTLLNQSA</sequence>
<gene>
    <name evidence="1" type="ORF">BINO364_LOCUS3953</name>
</gene>
<proteinExistence type="predicted"/>
<protein>
    <submittedName>
        <fullName evidence="1">Uncharacterized protein</fullName>
    </submittedName>
</protein>
<name>A0A8J9UZK4_9NEOP</name>
<reference evidence="1" key="1">
    <citation type="submission" date="2021-12" db="EMBL/GenBank/DDBJ databases">
        <authorList>
            <person name="Martin H S."/>
        </authorList>
    </citation>
    <scope>NUCLEOTIDE SEQUENCE</scope>
</reference>
<dbReference type="AlphaFoldDB" id="A0A8J9UZK4"/>
<dbReference type="Proteomes" id="UP000838878">
    <property type="component" value="Chromosome 12"/>
</dbReference>
<evidence type="ECO:0000313" key="1">
    <source>
        <dbReference type="EMBL" id="CAH0717335.1"/>
    </source>
</evidence>
<keyword evidence="2" id="KW-1185">Reference proteome</keyword>